<organism evidence="2">
    <name type="scientific">Streptomyces sp. NBC_01401</name>
    <dbReference type="NCBI Taxonomy" id="2903854"/>
    <lineage>
        <taxon>Bacteria</taxon>
        <taxon>Bacillati</taxon>
        <taxon>Actinomycetota</taxon>
        <taxon>Actinomycetes</taxon>
        <taxon>Kitasatosporales</taxon>
        <taxon>Streptomycetaceae</taxon>
        <taxon>Streptomyces</taxon>
    </lineage>
</organism>
<accession>A0AAU3GRW1</accession>
<dbReference type="AlphaFoldDB" id="A0AAU3GRW1"/>
<proteinExistence type="predicted"/>
<name>A0AAU3GRW1_9ACTN</name>
<dbReference type="EMBL" id="CP109535">
    <property type="protein sequence ID" value="WTY95917.1"/>
    <property type="molecule type" value="Genomic_DNA"/>
</dbReference>
<gene>
    <name evidence="2" type="ORF">OG626_13875</name>
</gene>
<feature type="region of interest" description="Disordered" evidence="1">
    <location>
        <begin position="1"/>
        <end position="57"/>
    </location>
</feature>
<sequence length="154" mass="16187">MAWDEWEQLKQDASRQSSTPTQLEQHPAGEVPGPTPAGGGSGGLKSSRQAWNRAGEGVGSLREGIGKALNRLEDGQHGLAGETGCLAAGAQKDVYESWVRYVKAVNERCGGVKKVLEKAGRDLLTTDEAVRPSFGAIDTAYADTPAVGGRNPGR</sequence>
<evidence type="ECO:0000313" key="2">
    <source>
        <dbReference type="EMBL" id="WTY95917.1"/>
    </source>
</evidence>
<feature type="compositionally biased region" description="Polar residues" evidence="1">
    <location>
        <begin position="14"/>
        <end position="24"/>
    </location>
</feature>
<protein>
    <submittedName>
        <fullName evidence="2">Uncharacterized protein</fullName>
    </submittedName>
</protein>
<evidence type="ECO:0000256" key="1">
    <source>
        <dbReference type="SAM" id="MobiDB-lite"/>
    </source>
</evidence>
<reference evidence="2" key="1">
    <citation type="submission" date="2022-10" db="EMBL/GenBank/DDBJ databases">
        <title>The complete genomes of actinobacterial strains from the NBC collection.</title>
        <authorList>
            <person name="Joergensen T.S."/>
            <person name="Alvarez Arevalo M."/>
            <person name="Sterndorff E.B."/>
            <person name="Faurdal D."/>
            <person name="Vuksanovic O."/>
            <person name="Mourched A.-S."/>
            <person name="Charusanti P."/>
            <person name="Shaw S."/>
            <person name="Blin K."/>
            <person name="Weber T."/>
        </authorList>
    </citation>
    <scope>NUCLEOTIDE SEQUENCE</scope>
    <source>
        <strain evidence="2">NBC_01401</strain>
    </source>
</reference>